<dbReference type="Gene3D" id="2.40.110.10">
    <property type="entry name" value="Butyryl-CoA Dehydrogenase, subunit A, domain 2"/>
    <property type="match status" value="1"/>
</dbReference>
<dbReference type="GO" id="GO:0033539">
    <property type="term" value="P:fatty acid beta-oxidation using acyl-CoA dehydrogenase"/>
    <property type="evidence" value="ECO:0007669"/>
    <property type="project" value="TreeGrafter"/>
</dbReference>
<dbReference type="InterPro" id="IPR013107">
    <property type="entry name" value="Acyl-CoA_DH_C"/>
</dbReference>
<keyword evidence="1" id="KW-0560">Oxidoreductase</keyword>
<dbReference type="PANTHER" id="PTHR48083:SF37">
    <property type="entry name" value="DEHYDROGENASE, PUTATIVE-RELATED"/>
    <property type="match status" value="1"/>
</dbReference>
<proteinExistence type="predicted"/>
<dbReference type="Gene3D" id="1.10.540.10">
    <property type="entry name" value="Acyl-CoA dehydrogenase/oxidase, N-terminal domain"/>
    <property type="match status" value="1"/>
</dbReference>
<dbReference type="InterPro" id="IPR009100">
    <property type="entry name" value="AcylCoA_DH/oxidase_NM_dom_sf"/>
</dbReference>
<dbReference type="InterPro" id="IPR037069">
    <property type="entry name" value="AcylCoA_DH/ox_N_sf"/>
</dbReference>
<dbReference type="SUPFAM" id="SSF47203">
    <property type="entry name" value="Acyl-CoA dehydrogenase C-terminal domain-like"/>
    <property type="match status" value="1"/>
</dbReference>
<evidence type="ECO:0000313" key="4">
    <source>
        <dbReference type="Proteomes" id="UP000479293"/>
    </source>
</evidence>
<sequence length="433" mass="47704">MAFYFIVKGMSKAKPEKQVGILRPAGAGSEHPGGEGVPRTNQKFHKMITTSTGLAEVEELIPQFSNFVVGPADPEFPTTDFAIIRREGLLALPLQAAFDPLQAADFGEARVAFHRQLRLLKTIGRGSLPAGRIYEGHINALHLIELYGTAAQQTYWAACAKERQHLFGIWNTEFQDGVSIHRISDDEYELAGSKTFCSGAGEVDHMIITGHRMHGTENQGWQMVVVPLERMSQKRIDPSFWHPMGMEASASYKVDFTGIRLQASDLLGGPDDYHLQPAFSGGAVRFAAVHLGGAEALLEHTRRQLRQRDRLDQPYQLHRLGRMAIAVEGGNQWLAGAAGHALYAYNSAEQVIEYANMVRTAISGICQEVMQLTLASIGVQSCMKPNPVEQIIRDLQTYLCQPNPDGALASVGRYVGVADQSVADLWNKETNHE</sequence>
<dbReference type="InterPro" id="IPR050741">
    <property type="entry name" value="Acyl-CoA_dehydrogenase"/>
</dbReference>
<dbReference type="Proteomes" id="UP000479293">
    <property type="component" value="Unassembled WGS sequence"/>
</dbReference>
<dbReference type="InterPro" id="IPR036250">
    <property type="entry name" value="AcylCo_DH-like_C"/>
</dbReference>
<gene>
    <name evidence="3" type="ORF">GBK04_09750</name>
</gene>
<dbReference type="Pfam" id="PF08028">
    <property type="entry name" value="Acyl-CoA_dh_2"/>
    <property type="match status" value="1"/>
</dbReference>
<reference evidence="3 4" key="1">
    <citation type="submission" date="2019-10" db="EMBL/GenBank/DDBJ databases">
        <title>Draft Genome Sequence of Cytophagaceae sp. SJW1-29.</title>
        <authorList>
            <person name="Choi A."/>
        </authorList>
    </citation>
    <scope>NUCLEOTIDE SEQUENCE [LARGE SCALE GENOMIC DNA]</scope>
    <source>
        <strain evidence="3 4">SJW1-29</strain>
    </source>
</reference>
<dbReference type="GO" id="GO:0005737">
    <property type="term" value="C:cytoplasm"/>
    <property type="evidence" value="ECO:0007669"/>
    <property type="project" value="TreeGrafter"/>
</dbReference>
<evidence type="ECO:0000259" key="2">
    <source>
        <dbReference type="Pfam" id="PF08028"/>
    </source>
</evidence>
<name>A0A7C9F8L1_9BACT</name>
<organism evidence="3 4">
    <name type="scientific">Salmonirosea aquatica</name>
    <dbReference type="NCBI Taxonomy" id="2654236"/>
    <lineage>
        <taxon>Bacteria</taxon>
        <taxon>Pseudomonadati</taxon>
        <taxon>Bacteroidota</taxon>
        <taxon>Cytophagia</taxon>
        <taxon>Cytophagales</taxon>
        <taxon>Spirosomataceae</taxon>
        <taxon>Salmonirosea</taxon>
    </lineage>
</organism>
<keyword evidence="4" id="KW-1185">Reference proteome</keyword>
<evidence type="ECO:0000256" key="1">
    <source>
        <dbReference type="ARBA" id="ARBA00023002"/>
    </source>
</evidence>
<accession>A0A7C9F8L1</accession>
<evidence type="ECO:0000313" key="3">
    <source>
        <dbReference type="EMBL" id="MPR33644.1"/>
    </source>
</evidence>
<dbReference type="AlphaFoldDB" id="A0A7C9F8L1"/>
<dbReference type="Gene3D" id="1.20.140.10">
    <property type="entry name" value="Butyryl-CoA Dehydrogenase, subunit A, domain 3"/>
    <property type="match status" value="1"/>
</dbReference>
<dbReference type="GO" id="GO:0050660">
    <property type="term" value="F:flavin adenine dinucleotide binding"/>
    <property type="evidence" value="ECO:0007669"/>
    <property type="project" value="InterPro"/>
</dbReference>
<dbReference type="GO" id="GO:0003995">
    <property type="term" value="F:acyl-CoA dehydrogenase activity"/>
    <property type="evidence" value="ECO:0007669"/>
    <property type="project" value="TreeGrafter"/>
</dbReference>
<feature type="domain" description="Acyl-CoA dehydrogenase C-terminal" evidence="2">
    <location>
        <begin position="286"/>
        <end position="397"/>
    </location>
</feature>
<dbReference type="SUPFAM" id="SSF56645">
    <property type="entry name" value="Acyl-CoA dehydrogenase NM domain-like"/>
    <property type="match status" value="1"/>
</dbReference>
<comment type="caution">
    <text evidence="3">The sequence shown here is derived from an EMBL/GenBank/DDBJ whole genome shotgun (WGS) entry which is preliminary data.</text>
</comment>
<dbReference type="InterPro" id="IPR046373">
    <property type="entry name" value="Acyl-CoA_Oxase/DH_mid-dom_sf"/>
</dbReference>
<protein>
    <submittedName>
        <fullName evidence="3">Acyl-CoA dehydrogenase</fullName>
    </submittedName>
</protein>
<dbReference type="PANTHER" id="PTHR48083">
    <property type="entry name" value="MEDIUM-CHAIN SPECIFIC ACYL-COA DEHYDROGENASE, MITOCHONDRIAL-RELATED"/>
    <property type="match status" value="1"/>
</dbReference>
<dbReference type="EMBL" id="WHLY01000002">
    <property type="protein sequence ID" value="MPR33644.1"/>
    <property type="molecule type" value="Genomic_DNA"/>
</dbReference>